<proteinExistence type="predicted"/>
<dbReference type="PANTHER" id="PTHR24094">
    <property type="entry name" value="SECRETED PROTEIN"/>
    <property type="match status" value="1"/>
</dbReference>
<keyword evidence="4" id="KW-1185">Reference proteome</keyword>
<dbReference type="SMR" id="A0A0J6W1Y6"/>
<dbReference type="STRING" id="37916.MCHLDSM_03195"/>
<organism evidence="3 4">
    <name type="scientific">Mycolicibacterium chlorophenolicum</name>
    <dbReference type="NCBI Taxonomy" id="37916"/>
    <lineage>
        <taxon>Bacteria</taxon>
        <taxon>Bacillati</taxon>
        <taxon>Actinomycetota</taxon>
        <taxon>Actinomycetes</taxon>
        <taxon>Mycobacteriales</taxon>
        <taxon>Mycobacteriaceae</taxon>
        <taxon>Mycolicibacterium</taxon>
    </lineage>
</organism>
<evidence type="ECO:0000313" key="3">
    <source>
        <dbReference type="EMBL" id="KMO75697.1"/>
    </source>
</evidence>
<feature type="region of interest" description="Disordered" evidence="1">
    <location>
        <begin position="263"/>
        <end position="297"/>
    </location>
</feature>
<dbReference type="Pfam" id="PF07510">
    <property type="entry name" value="GmrSD_C"/>
    <property type="match status" value="1"/>
</dbReference>
<dbReference type="PROSITE" id="PS51257">
    <property type="entry name" value="PROKAR_LIPOPROTEIN"/>
    <property type="match status" value="1"/>
</dbReference>
<dbReference type="InterPro" id="IPR008613">
    <property type="entry name" value="Excalibur_Ca-bd_domain"/>
</dbReference>
<dbReference type="EMBL" id="JYNL01000027">
    <property type="protein sequence ID" value="KMO75697.1"/>
    <property type="molecule type" value="Genomic_DNA"/>
</dbReference>
<dbReference type="InterPro" id="IPR011089">
    <property type="entry name" value="GmrSD_C"/>
</dbReference>
<feature type="compositionally biased region" description="Low complexity" evidence="1">
    <location>
        <begin position="273"/>
        <end position="285"/>
    </location>
</feature>
<feature type="compositionally biased region" description="Polar residues" evidence="1">
    <location>
        <begin position="53"/>
        <end position="66"/>
    </location>
</feature>
<dbReference type="RefSeq" id="WP_082168885.1">
    <property type="nucleotide sequence ID" value="NZ_JYNL01000027.1"/>
</dbReference>
<reference evidence="3 4" key="1">
    <citation type="journal article" date="2015" name="Genome Biol. Evol.">
        <title>Characterization of Three Mycobacterium spp. with Potential Use in Bioremediation by Genome Sequencing and Comparative Genomics.</title>
        <authorList>
            <person name="Das S."/>
            <person name="Pettersson B.M."/>
            <person name="Behra P.R."/>
            <person name="Ramesh M."/>
            <person name="Dasgupta S."/>
            <person name="Bhattacharya A."/>
            <person name="Kirsebom L.A."/>
        </authorList>
    </citation>
    <scope>NUCLEOTIDE SEQUENCE [LARGE SCALE GENOMIC DNA]</scope>
    <source>
        <strain evidence="3 4">DSM 43826</strain>
    </source>
</reference>
<dbReference type="AlphaFoldDB" id="A0A0J6W1Y6"/>
<evidence type="ECO:0000259" key="2">
    <source>
        <dbReference type="SMART" id="SM00894"/>
    </source>
</evidence>
<gene>
    <name evidence="3" type="ORF">MCHLDSM_03195</name>
</gene>
<dbReference type="SMART" id="SM00894">
    <property type="entry name" value="Excalibur"/>
    <property type="match status" value="1"/>
</dbReference>
<name>A0A0J6W1Y6_9MYCO</name>
<accession>A0A0J6W1Y6</accession>
<evidence type="ECO:0000313" key="4">
    <source>
        <dbReference type="Proteomes" id="UP000036513"/>
    </source>
</evidence>
<protein>
    <submittedName>
        <fullName evidence="3">Excalibur calcium-binding domain protein</fullName>
    </submittedName>
</protein>
<feature type="compositionally biased region" description="Low complexity" evidence="1">
    <location>
        <begin position="38"/>
        <end position="52"/>
    </location>
</feature>
<comment type="caution">
    <text evidence="3">The sequence shown here is derived from an EMBL/GenBank/DDBJ whole genome shotgun (WGS) entry which is preliminary data.</text>
</comment>
<evidence type="ECO:0000256" key="1">
    <source>
        <dbReference type="SAM" id="MobiDB-lite"/>
    </source>
</evidence>
<dbReference type="Pfam" id="PF05901">
    <property type="entry name" value="Excalibur"/>
    <property type="match status" value="1"/>
</dbReference>
<dbReference type="PANTHER" id="PTHR24094:SF15">
    <property type="entry name" value="AMP-DEPENDENT SYNTHETASE_LIGASE DOMAIN-CONTAINING PROTEIN-RELATED"/>
    <property type="match status" value="1"/>
</dbReference>
<feature type="region of interest" description="Disordered" evidence="1">
    <location>
        <begin position="38"/>
        <end position="71"/>
    </location>
</feature>
<feature type="domain" description="Excalibur calcium-binding" evidence="2">
    <location>
        <begin position="316"/>
        <end position="352"/>
    </location>
</feature>
<dbReference type="Proteomes" id="UP000036513">
    <property type="component" value="Unassembled WGS sequence"/>
</dbReference>
<sequence length="353" mass="37455" precursor="true">MTARNMLGAIFLTVTVAILTGCGTAERNQVADAEITSTLPPTLTPSSLPSNLQSALPSTTVDTSPPSGDRRTDALAELSRLPIKGRAPKTGYDRALFGDAWTDDVTVEGGRNGCDTRNDILRRDLVDIVFKPGSNDCAIVSGILHDPYSGATIAFERGADTSADVQIDHIVALSDSWQKGAQNWDEVTRRNFANDPLNLQATVGNLNQQKGDGDAATWLPPDKSYRCSYVARIVKVKSVYAIWVTQAERDAIVQVLSSCGASDFDMPSEETSSETTPVETEPFTPITQPEPLPESPLAPSLPLETPLPPVDVSAAYYPNCRAAKAAGAAPLYAGQPGYRTGLDGDGDGVACEG</sequence>
<dbReference type="PATRIC" id="fig|37916.4.peg.3119"/>